<evidence type="ECO:0000256" key="1">
    <source>
        <dbReference type="SAM" id="MobiDB-lite"/>
    </source>
</evidence>
<feature type="compositionally biased region" description="Basic and acidic residues" evidence="1">
    <location>
        <begin position="22"/>
        <end position="36"/>
    </location>
</feature>
<keyword evidence="3" id="KW-1185">Reference proteome</keyword>
<dbReference type="Proteomes" id="UP001472677">
    <property type="component" value="Unassembled WGS sequence"/>
</dbReference>
<feature type="region of interest" description="Disordered" evidence="1">
    <location>
        <begin position="22"/>
        <end position="52"/>
    </location>
</feature>
<evidence type="ECO:0000313" key="3">
    <source>
        <dbReference type="Proteomes" id="UP001472677"/>
    </source>
</evidence>
<dbReference type="EMBL" id="JBBPBM010000006">
    <property type="protein sequence ID" value="KAK8579354.1"/>
    <property type="molecule type" value="Genomic_DNA"/>
</dbReference>
<gene>
    <name evidence="2" type="ORF">V6N12_069680</name>
</gene>
<sequence length="75" mass="8319">MSGSISLIHQRVNIRTSANEWAGKDEELSEPNKRDQLGGQGNQGFKEVGDDPSNLVEDIQKKISRYASGTTVLWM</sequence>
<organism evidence="2 3">
    <name type="scientific">Hibiscus sabdariffa</name>
    <name type="common">roselle</name>
    <dbReference type="NCBI Taxonomy" id="183260"/>
    <lineage>
        <taxon>Eukaryota</taxon>
        <taxon>Viridiplantae</taxon>
        <taxon>Streptophyta</taxon>
        <taxon>Embryophyta</taxon>
        <taxon>Tracheophyta</taxon>
        <taxon>Spermatophyta</taxon>
        <taxon>Magnoliopsida</taxon>
        <taxon>eudicotyledons</taxon>
        <taxon>Gunneridae</taxon>
        <taxon>Pentapetalae</taxon>
        <taxon>rosids</taxon>
        <taxon>malvids</taxon>
        <taxon>Malvales</taxon>
        <taxon>Malvaceae</taxon>
        <taxon>Malvoideae</taxon>
        <taxon>Hibiscus</taxon>
    </lineage>
</organism>
<accession>A0ABR2FF03</accession>
<proteinExistence type="predicted"/>
<reference evidence="2 3" key="1">
    <citation type="journal article" date="2024" name="G3 (Bethesda)">
        <title>Genome assembly of Hibiscus sabdariffa L. provides insights into metabolisms of medicinal natural products.</title>
        <authorList>
            <person name="Kim T."/>
        </authorList>
    </citation>
    <scope>NUCLEOTIDE SEQUENCE [LARGE SCALE GENOMIC DNA]</scope>
    <source>
        <strain evidence="2">TK-2024</strain>
        <tissue evidence="2">Old leaves</tissue>
    </source>
</reference>
<protein>
    <submittedName>
        <fullName evidence="2">Uncharacterized protein</fullName>
    </submittedName>
</protein>
<comment type="caution">
    <text evidence="2">The sequence shown here is derived from an EMBL/GenBank/DDBJ whole genome shotgun (WGS) entry which is preliminary data.</text>
</comment>
<name>A0ABR2FF03_9ROSI</name>
<evidence type="ECO:0000313" key="2">
    <source>
        <dbReference type="EMBL" id="KAK8579354.1"/>
    </source>
</evidence>